<feature type="transmembrane region" description="Helical" evidence="1">
    <location>
        <begin position="33"/>
        <end position="51"/>
    </location>
</feature>
<keyword evidence="1" id="KW-0472">Membrane</keyword>
<evidence type="ECO:0000256" key="1">
    <source>
        <dbReference type="SAM" id="Phobius"/>
    </source>
</evidence>
<dbReference type="OrthoDB" id="2939921at2"/>
<keyword evidence="3" id="KW-1185">Reference proteome</keyword>
<keyword evidence="1" id="KW-0812">Transmembrane</keyword>
<dbReference type="Proteomes" id="UP000266340">
    <property type="component" value="Unassembled WGS sequence"/>
</dbReference>
<protein>
    <submittedName>
        <fullName evidence="2">Uncharacterized protein</fullName>
    </submittedName>
</protein>
<evidence type="ECO:0000313" key="2">
    <source>
        <dbReference type="EMBL" id="RIE00419.1"/>
    </source>
</evidence>
<reference evidence="2 3" key="1">
    <citation type="submission" date="2018-09" db="EMBL/GenBank/DDBJ databases">
        <title>Cohnella cavernae sp. nov., isolated from a karst cave.</title>
        <authorList>
            <person name="Zhu H."/>
        </authorList>
    </citation>
    <scope>NUCLEOTIDE SEQUENCE [LARGE SCALE GENOMIC DNA]</scope>
    <source>
        <strain evidence="2 3">K2E09-144</strain>
    </source>
</reference>
<keyword evidence="1" id="KW-1133">Transmembrane helix</keyword>
<gene>
    <name evidence="2" type="ORF">D3H35_28830</name>
</gene>
<comment type="caution">
    <text evidence="2">The sequence shown here is derived from an EMBL/GenBank/DDBJ whole genome shotgun (WGS) entry which is preliminary data.</text>
</comment>
<dbReference type="RefSeq" id="WP_158594345.1">
    <property type="nucleotide sequence ID" value="NZ_JBHSOV010000044.1"/>
</dbReference>
<dbReference type="EMBL" id="QXJM01000056">
    <property type="protein sequence ID" value="RIE00419.1"/>
    <property type="molecule type" value="Genomic_DNA"/>
</dbReference>
<organism evidence="2 3">
    <name type="scientific">Cohnella faecalis</name>
    <dbReference type="NCBI Taxonomy" id="2315694"/>
    <lineage>
        <taxon>Bacteria</taxon>
        <taxon>Bacillati</taxon>
        <taxon>Bacillota</taxon>
        <taxon>Bacilli</taxon>
        <taxon>Bacillales</taxon>
        <taxon>Paenibacillaceae</taxon>
        <taxon>Cohnella</taxon>
    </lineage>
</organism>
<sequence length="80" mass="9161">MFEKSVLLFILYAALFIYDGPKLKMRSLRLKLGYGLLMTASVYLSVDYLLSLHAPNLDDFFDFIFKDAAKHIVEAIKIPS</sequence>
<name>A0A398CH53_9BACL</name>
<dbReference type="AlphaFoldDB" id="A0A398CH53"/>
<accession>A0A398CH53</accession>
<evidence type="ECO:0000313" key="3">
    <source>
        <dbReference type="Proteomes" id="UP000266340"/>
    </source>
</evidence>
<proteinExistence type="predicted"/>